<dbReference type="AlphaFoldDB" id="A0A3P1SJP7"/>
<accession>A0A3P1SJP7</accession>
<keyword evidence="3" id="KW-1185">Reference proteome</keyword>
<evidence type="ECO:0000313" key="2">
    <source>
        <dbReference type="EMBL" id="RRC97511.1"/>
    </source>
</evidence>
<comment type="caution">
    <text evidence="2">The sequence shown here is derived from an EMBL/GenBank/DDBJ whole genome shotgun (WGS) entry which is preliminary data.</text>
</comment>
<dbReference type="SUPFAM" id="SSF53474">
    <property type="entry name" value="alpha/beta-Hydrolases"/>
    <property type="match status" value="1"/>
</dbReference>
<reference evidence="2 3" key="1">
    <citation type="submission" date="2018-11" db="EMBL/GenBank/DDBJ databases">
        <title>The draft genome sequence of Amphritea balenae JAMM 1525T.</title>
        <authorList>
            <person name="Fang Z."/>
            <person name="Zhang Y."/>
            <person name="Han X."/>
        </authorList>
    </citation>
    <scope>NUCLEOTIDE SEQUENCE [LARGE SCALE GENOMIC DNA]</scope>
    <source>
        <strain evidence="2 3">JAMM 1525</strain>
    </source>
</reference>
<dbReference type="PANTHER" id="PTHR43194:SF2">
    <property type="entry name" value="PEROXISOMAL MEMBRANE PROTEIN LPX1"/>
    <property type="match status" value="1"/>
</dbReference>
<gene>
    <name evidence="2" type="ORF">EHS89_16885</name>
</gene>
<dbReference type="InterPro" id="IPR029058">
    <property type="entry name" value="AB_hydrolase_fold"/>
</dbReference>
<proteinExistence type="predicted"/>
<protein>
    <submittedName>
        <fullName evidence="2">Alpha/beta hydrolase</fullName>
    </submittedName>
</protein>
<dbReference type="GO" id="GO:0016787">
    <property type="term" value="F:hydrolase activity"/>
    <property type="evidence" value="ECO:0007669"/>
    <property type="project" value="UniProtKB-KW"/>
</dbReference>
<sequence length="302" mass="33145">MGILDPLLKPTPTGGETCPTREDLQRALGSGLFLQKRETFHVGDLPVHCEIYEHSANAPVLIFLPGIGTYGELYAAMLSHLSDKGFNVVAIDPPGHGYSGGERGCYTVDLVRDTVELVIDALEQRYDGPVYLYGYSIGALLAVAVAEQDSRITKVVCGTLLTTEVPPDFFHYLGWQWTWGSAMLFPHLKVPLSLLVDYDQLLAGHPAGKLINQDPMLVLDYPFKTLSSLFSHKSGIMQREYPFQLAIVQGDADEVLSVGYSRRVAEQAKQPIELITVPGEGHMMPLTAPLKLAGIIADWLHT</sequence>
<dbReference type="RefSeq" id="WP_124927350.1">
    <property type="nucleotide sequence ID" value="NZ_BMOH01000004.1"/>
</dbReference>
<dbReference type="InterPro" id="IPR050228">
    <property type="entry name" value="Carboxylesterase_BioH"/>
</dbReference>
<keyword evidence="2" id="KW-0378">Hydrolase</keyword>
<name>A0A3P1SJP7_9GAMM</name>
<feature type="domain" description="Serine aminopeptidase S33" evidence="1">
    <location>
        <begin position="60"/>
        <end position="284"/>
    </location>
</feature>
<dbReference type="OrthoDB" id="5297561at2"/>
<dbReference type="EMBL" id="RQXV01000011">
    <property type="protein sequence ID" value="RRC97511.1"/>
    <property type="molecule type" value="Genomic_DNA"/>
</dbReference>
<dbReference type="Gene3D" id="3.40.50.1820">
    <property type="entry name" value="alpha/beta hydrolase"/>
    <property type="match status" value="1"/>
</dbReference>
<dbReference type="InterPro" id="IPR022742">
    <property type="entry name" value="Hydrolase_4"/>
</dbReference>
<evidence type="ECO:0000259" key="1">
    <source>
        <dbReference type="Pfam" id="PF12146"/>
    </source>
</evidence>
<dbReference type="PANTHER" id="PTHR43194">
    <property type="entry name" value="HYDROLASE ALPHA/BETA FOLD FAMILY"/>
    <property type="match status" value="1"/>
</dbReference>
<dbReference type="Pfam" id="PF12146">
    <property type="entry name" value="Hydrolase_4"/>
    <property type="match status" value="1"/>
</dbReference>
<evidence type="ECO:0000313" key="3">
    <source>
        <dbReference type="Proteomes" id="UP000267535"/>
    </source>
</evidence>
<dbReference type="Proteomes" id="UP000267535">
    <property type="component" value="Unassembled WGS sequence"/>
</dbReference>
<organism evidence="2 3">
    <name type="scientific">Amphritea balenae</name>
    <dbReference type="NCBI Taxonomy" id="452629"/>
    <lineage>
        <taxon>Bacteria</taxon>
        <taxon>Pseudomonadati</taxon>
        <taxon>Pseudomonadota</taxon>
        <taxon>Gammaproteobacteria</taxon>
        <taxon>Oceanospirillales</taxon>
        <taxon>Oceanospirillaceae</taxon>
        <taxon>Amphritea</taxon>
    </lineage>
</organism>